<sequence length="443" mass="47073">MAIAMPAPAAACSLLLLLLVVAAPVAAGNPKIDECVIHGVRWAAWADSEQLTEGLGIPERTFSAFIFDLSVGRQALSVVMDISSELVWVQCSPGLRPTPTFLPDHSGSFAPVAPCPSFVRNNSGSFGQIHYADRTCNPGDHGCEARCGYVENIYGAGNTSGYLATDRFGLGNTKVSGMVFGCSCSHNVTMLSDLDGASGFVGFSRGPLSLVSQLQISRFSYFTTLPGDPDNSKAFVSLSWAADHADAKGSHTPLLAARPNQNSYLYYVNLTGLQVDGQLLTDIPAGTFDVRANGSGGVFLSTTLPFTYLDEPAYKVLRRELVSRVRSQGLAPVNATAGHSLCFLTQHFSKLKVPKLALVFDGADATMELRAQNYFWNFSGGQTCLTILPSTTGRSILGSQLQTGRTMTYDIHGDGGGQLTFSGAPAPAQVSLATLLLIWVLLL</sequence>
<dbReference type="Gene3D" id="2.40.70.10">
    <property type="entry name" value="Acid Proteases"/>
    <property type="match status" value="2"/>
</dbReference>
<dbReference type="PANTHER" id="PTHR47967">
    <property type="entry name" value="OS07G0603500 PROTEIN-RELATED"/>
    <property type="match status" value="1"/>
</dbReference>
<dbReference type="GO" id="GO:0005576">
    <property type="term" value="C:extracellular region"/>
    <property type="evidence" value="ECO:0007669"/>
    <property type="project" value="TreeGrafter"/>
</dbReference>
<dbReference type="AlphaFoldDB" id="M7YUZ2"/>
<keyword evidence="2" id="KW-0645">Protease</keyword>
<dbReference type="GO" id="GO:0004190">
    <property type="term" value="F:aspartic-type endopeptidase activity"/>
    <property type="evidence" value="ECO:0007669"/>
    <property type="project" value="UniProtKB-KW"/>
</dbReference>
<evidence type="ECO:0000256" key="3">
    <source>
        <dbReference type="ARBA" id="ARBA00022750"/>
    </source>
</evidence>
<proteinExistence type="inferred from homology"/>
<dbReference type="GO" id="GO:0006508">
    <property type="term" value="P:proteolysis"/>
    <property type="evidence" value="ECO:0007669"/>
    <property type="project" value="UniProtKB-KW"/>
</dbReference>
<dbReference type="CDD" id="cd05476">
    <property type="entry name" value="pepsin_A_like_plant"/>
    <property type="match status" value="1"/>
</dbReference>
<protein>
    <submittedName>
        <fullName evidence="6">Aspartic proteinase nepenthesin-1</fullName>
    </submittedName>
</protein>
<keyword evidence="3" id="KW-0064">Aspartyl protease</keyword>
<comment type="similarity">
    <text evidence="1">Belongs to the peptidase A1 family.</text>
</comment>
<dbReference type="eggNOG" id="KOG1339">
    <property type="taxonomic scope" value="Eukaryota"/>
</dbReference>
<evidence type="ECO:0000256" key="2">
    <source>
        <dbReference type="ARBA" id="ARBA00022670"/>
    </source>
</evidence>
<reference evidence="6" key="1">
    <citation type="journal article" date="2013" name="Nature">
        <title>Draft genome of the wheat A-genome progenitor Triticum urartu.</title>
        <authorList>
            <person name="Ling H.Q."/>
            <person name="Zhao S."/>
            <person name="Liu D."/>
            <person name="Wang J."/>
            <person name="Sun H."/>
            <person name="Zhang C."/>
            <person name="Fan H."/>
            <person name="Li D."/>
            <person name="Dong L."/>
            <person name="Tao Y."/>
            <person name="Gao C."/>
            <person name="Wu H."/>
            <person name="Li Y."/>
            <person name="Cui Y."/>
            <person name="Guo X."/>
            <person name="Zheng S."/>
            <person name="Wang B."/>
            <person name="Yu K."/>
            <person name="Liang Q."/>
            <person name="Yang W."/>
            <person name="Lou X."/>
            <person name="Chen J."/>
            <person name="Feng M."/>
            <person name="Jian J."/>
            <person name="Zhang X."/>
            <person name="Luo G."/>
            <person name="Jiang Y."/>
            <person name="Liu J."/>
            <person name="Wang Z."/>
            <person name="Sha Y."/>
            <person name="Zhang B."/>
            <person name="Wu H."/>
            <person name="Tang D."/>
            <person name="Shen Q."/>
            <person name="Xue P."/>
            <person name="Zou S."/>
            <person name="Wang X."/>
            <person name="Liu X."/>
            <person name="Wang F."/>
            <person name="Yang Y."/>
            <person name="An X."/>
            <person name="Dong Z."/>
            <person name="Zhang K."/>
            <person name="Zhang X."/>
            <person name="Luo M.C."/>
            <person name="Dvorak J."/>
            <person name="Tong Y."/>
            <person name="Wang J."/>
            <person name="Yang H."/>
            <person name="Li Z."/>
            <person name="Wang D."/>
            <person name="Zhang A."/>
            <person name="Wang J."/>
        </authorList>
    </citation>
    <scope>NUCLEOTIDE SEQUENCE</scope>
</reference>
<dbReference type="PROSITE" id="PS51767">
    <property type="entry name" value="PEPTIDASE_A1"/>
    <property type="match status" value="1"/>
</dbReference>
<dbReference type="InterPro" id="IPR032799">
    <property type="entry name" value="TAXi_C"/>
</dbReference>
<dbReference type="SUPFAM" id="SSF50630">
    <property type="entry name" value="Acid proteases"/>
    <property type="match status" value="1"/>
</dbReference>
<dbReference type="InterPro" id="IPR051708">
    <property type="entry name" value="Plant_Aspart_Prot_A1"/>
</dbReference>
<dbReference type="Pfam" id="PF14541">
    <property type="entry name" value="TAXi_C"/>
    <property type="match status" value="1"/>
</dbReference>
<dbReference type="PANTHER" id="PTHR47967:SF134">
    <property type="entry name" value="XYLANASE INHIBITOR C-TERMINAL DOMAIN-CONTAINING PROTEIN"/>
    <property type="match status" value="1"/>
</dbReference>
<gene>
    <name evidence="6" type="ORF">TRIUR3_03732</name>
</gene>
<dbReference type="OMA" id="MLAPIEN"/>
<dbReference type="InterPro" id="IPR034161">
    <property type="entry name" value="Pepsin-like_plant"/>
</dbReference>
<dbReference type="STRING" id="4572.M7YUZ2"/>
<accession>M7YUZ2</accession>
<dbReference type="Pfam" id="PF14543">
    <property type="entry name" value="TAXi_N"/>
    <property type="match status" value="1"/>
</dbReference>
<dbReference type="InterPro" id="IPR033121">
    <property type="entry name" value="PEPTIDASE_A1"/>
</dbReference>
<evidence type="ECO:0000256" key="4">
    <source>
        <dbReference type="ARBA" id="ARBA00022801"/>
    </source>
</evidence>
<evidence type="ECO:0000313" key="6">
    <source>
        <dbReference type="EMBL" id="EMS50936.1"/>
    </source>
</evidence>
<evidence type="ECO:0000256" key="5">
    <source>
        <dbReference type="ARBA" id="ARBA00023180"/>
    </source>
</evidence>
<evidence type="ECO:0000256" key="1">
    <source>
        <dbReference type="ARBA" id="ARBA00007447"/>
    </source>
</evidence>
<name>M7YUZ2_TRIUA</name>
<dbReference type="InterPro" id="IPR021109">
    <property type="entry name" value="Peptidase_aspartic_dom_sf"/>
</dbReference>
<keyword evidence="4" id="KW-0378">Hydrolase</keyword>
<dbReference type="InterPro" id="IPR032861">
    <property type="entry name" value="TAXi_N"/>
</dbReference>
<keyword evidence="5" id="KW-0325">Glycoprotein</keyword>
<dbReference type="EMBL" id="KD225934">
    <property type="protein sequence ID" value="EMS50936.1"/>
    <property type="molecule type" value="Genomic_DNA"/>
</dbReference>
<organism evidence="6">
    <name type="scientific">Triticum urartu</name>
    <name type="common">Red wild einkorn</name>
    <name type="synonym">Crithodium urartu</name>
    <dbReference type="NCBI Taxonomy" id="4572"/>
    <lineage>
        <taxon>Eukaryota</taxon>
        <taxon>Viridiplantae</taxon>
        <taxon>Streptophyta</taxon>
        <taxon>Embryophyta</taxon>
        <taxon>Tracheophyta</taxon>
        <taxon>Spermatophyta</taxon>
        <taxon>Magnoliopsida</taxon>
        <taxon>Liliopsida</taxon>
        <taxon>Poales</taxon>
        <taxon>Poaceae</taxon>
        <taxon>BOP clade</taxon>
        <taxon>Pooideae</taxon>
        <taxon>Triticodae</taxon>
        <taxon>Triticeae</taxon>
        <taxon>Triticinae</taxon>
        <taxon>Triticum</taxon>
    </lineage>
</organism>